<dbReference type="EMBL" id="JABYQT010000008">
    <property type="protein sequence ID" value="MBZ5488519.1"/>
    <property type="molecule type" value="Genomic_DNA"/>
</dbReference>
<proteinExistence type="predicted"/>
<dbReference type="Proteomes" id="UP001319846">
    <property type="component" value="Unassembled WGS sequence"/>
</dbReference>
<evidence type="ECO:0000313" key="2">
    <source>
        <dbReference type="Proteomes" id="UP001319846"/>
    </source>
</evidence>
<accession>A0ACC5VXB5</accession>
<keyword evidence="1" id="KW-0378">Hydrolase</keyword>
<sequence>MMKNPDLADANIRAVVTDIEGTTTDIRFVHDVLFPYAHDQLPEYVNTHSAQTEVAEQIDAVRRDLDAPDASLDKVIETLLYWIETDQKKTSLKALQGMMWADGYQRGAFQGHLYADVAPRLRQWANAGKKLYVYSSGSVQAQKLLFGHSTEGDLTPLFSGYFDTHVGHKRETDAYRHITAELGLPAASILFLSDVVEELDAASQAGMQTLQLVREGTQAGTEHATVASFDEIDL</sequence>
<gene>
    <name evidence="1" type="primary">mtnC</name>
    <name evidence="1" type="ORF">HW452_13390</name>
</gene>
<keyword evidence="2" id="KW-1185">Reference proteome</keyword>
<name>A0ACC5VXB5_9GAMM</name>
<dbReference type="EC" id="3.1.3.77" evidence="1"/>
<reference evidence="1" key="1">
    <citation type="submission" date="2020-06" db="EMBL/GenBank/DDBJ databases">
        <title>Whole Genome Sequence of Halomonas aquamarina MB598.</title>
        <authorList>
            <person name="Pervaiz M."/>
            <person name="Fariq A."/>
            <person name="Yasmin A."/>
            <person name="Welch M."/>
        </authorList>
    </citation>
    <scope>NUCLEOTIDE SEQUENCE</scope>
    <source>
        <strain evidence="1">MB598</strain>
    </source>
</reference>
<evidence type="ECO:0000313" key="1">
    <source>
        <dbReference type="EMBL" id="MBZ5488519.1"/>
    </source>
</evidence>
<comment type="caution">
    <text evidence="1">The sequence shown here is derived from an EMBL/GenBank/DDBJ whole genome shotgun (WGS) entry which is preliminary data.</text>
</comment>
<protein>
    <submittedName>
        <fullName evidence="1">Acireductone synthase</fullName>
        <ecNumber evidence="1">3.1.3.77</ecNumber>
    </submittedName>
</protein>
<organism evidence="1 2">
    <name type="scientific">Vreelandella aquamarina</name>
    <dbReference type="NCBI Taxonomy" id="77097"/>
    <lineage>
        <taxon>Bacteria</taxon>
        <taxon>Pseudomonadati</taxon>
        <taxon>Pseudomonadota</taxon>
        <taxon>Gammaproteobacteria</taxon>
        <taxon>Oceanospirillales</taxon>
        <taxon>Halomonadaceae</taxon>
        <taxon>Vreelandella</taxon>
    </lineage>
</organism>